<evidence type="ECO:0000256" key="1">
    <source>
        <dbReference type="ARBA" id="ARBA00022801"/>
    </source>
</evidence>
<dbReference type="InterPro" id="IPR013094">
    <property type="entry name" value="AB_hydrolase_3"/>
</dbReference>
<evidence type="ECO:0000313" key="3">
    <source>
        <dbReference type="EMBL" id="KAK5539916.1"/>
    </source>
</evidence>
<dbReference type="AlphaFoldDB" id="A0AAV9QCI1"/>
<proteinExistence type="predicted"/>
<gene>
    <name evidence="3" type="ORF">LTR25_003621</name>
</gene>
<dbReference type="GO" id="GO:0016787">
    <property type="term" value="F:hydrolase activity"/>
    <property type="evidence" value="ECO:0007669"/>
    <property type="project" value="UniProtKB-KW"/>
</dbReference>
<reference evidence="3 4" key="1">
    <citation type="submission" date="2023-06" db="EMBL/GenBank/DDBJ databases">
        <title>Black Yeasts Isolated from many extreme environments.</title>
        <authorList>
            <person name="Coleine C."/>
            <person name="Stajich J.E."/>
            <person name="Selbmann L."/>
        </authorList>
    </citation>
    <scope>NUCLEOTIDE SEQUENCE [LARGE SCALE GENOMIC DNA]</scope>
    <source>
        <strain evidence="3 4">CCFEE 5887</strain>
    </source>
</reference>
<keyword evidence="1" id="KW-0378">Hydrolase</keyword>
<protein>
    <recommendedName>
        <fullName evidence="2">Alpha/beta hydrolase fold-3 domain-containing protein</fullName>
    </recommendedName>
</protein>
<dbReference type="Pfam" id="PF07859">
    <property type="entry name" value="Abhydrolase_3"/>
    <property type="match status" value="1"/>
</dbReference>
<organism evidence="3 4">
    <name type="scientific">Vermiconidia calcicola</name>
    <dbReference type="NCBI Taxonomy" id="1690605"/>
    <lineage>
        <taxon>Eukaryota</taxon>
        <taxon>Fungi</taxon>
        <taxon>Dikarya</taxon>
        <taxon>Ascomycota</taxon>
        <taxon>Pezizomycotina</taxon>
        <taxon>Dothideomycetes</taxon>
        <taxon>Dothideomycetidae</taxon>
        <taxon>Mycosphaerellales</taxon>
        <taxon>Extremaceae</taxon>
        <taxon>Vermiconidia</taxon>
    </lineage>
</organism>
<evidence type="ECO:0000313" key="4">
    <source>
        <dbReference type="Proteomes" id="UP001345827"/>
    </source>
</evidence>
<dbReference type="EMBL" id="JAXLQG010000005">
    <property type="protein sequence ID" value="KAK5539916.1"/>
    <property type="molecule type" value="Genomic_DNA"/>
</dbReference>
<keyword evidence="4" id="KW-1185">Reference proteome</keyword>
<feature type="domain" description="Alpha/beta hydrolase fold-3" evidence="2">
    <location>
        <begin position="102"/>
        <end position="315"/>
    </location>
</feature>
<dbReference type="Proteomes" id="UP001345827">
    <property type="component" value="Unassembled WGS sequence"/>
</dbReference>
<dbReference type="InterPro" id="IPR050300">
    <property type="entry name" value="GDXG_lipolytic_enzyme"/>
</dbReference>
<dbReference type="SUPFAM" id="SSF53474">
    <property type="entry name" value="alpha/beta-Hydrolases"/>
    <property type="match status" value="1"/>
</dbReference>
<accession>A0AAV9QCI1</accession>
<dbReference type="PANTHER" id="PTHR48081:SF8">
    <property type="entry name" value="ALPHA_BETA HYDROLASE FOLD-3 DOMAIN-CONTAINING PROTEIN-RELATED"/>
    <property type="match status" value="1"/>
</dbReference>
<dbReference type="Gene3D" id="3.40.50.1820">
    <property type="entry name" value="alpha/beta hydrolase"/>
    <property type="match status" value="1"/>
</dbReference>
<sequence length="341" mass="37279">MAVQIQAHSFPLHPSVKDRLHPEYVAFYNKHLLNLQPAHCLPLSVSRAGGNAIACHSDPLPVGRIQDICIPQNARQETNGPDIPMRCFIPQETPPSSGWPLVLYYHGGGWVFGDLSSENTVCTNICNRAKAVVITTDYRLAPEAPWPAAIHDSWEALLWATSTGKDTLNLDLSKIAIGGASSGANIAAVIVQNAAVQQCAPLRSQFLIVPVTDNTATPCSKNPTWKMFEHTAALPAKKMLWYRNHYLPDPATWSHREASPLLASNDIFRQLPRANIIVGELDVLRHEGEEYARKLEANGVSVDLTVMKGMPHPFLAMDAVLEAGKRAISITCDGLIQAFSS</sequence>
<dbReference type="InterPro" id="IPR029058">
    <property type="entry name" value="AB_hydrolase_fold"/>
</dbReference>
<comment type="caution">
    <text evidence="3">The sequence shown here is derived from an EMBL/GenBank/DDBJ whole genome shotgun (WGS) entry which is preliminary data.</text>
</comment>
<name>A0AAV9QCI1_9PEZI</name>
<evidence type="ECO:0000259" key="2">
    <source>
        <dbReference type="Pfam" id="PF07859"/>
    </source>
</evidence>
<dbReference type="PANTHER" id="PTHR48081">
    <property type="entry name" value="AB HYDROLASE SUPERFAMILY PROTEIN C4A8.06C"/>
    <property type="match status" value="1"/>
</dbReference>